<dbReference type="EMBL" id="JABTEG010000003">
    <property type="protein sequence ID" value="KAG4305552.1"/>
    <property type="molecule type" value="Genomic_DNA"/>
</dbReference>
<accession>A0ACB7CCS4</accession>
<gene>
    <name evidence="1" type="ORF">PORY_001108</name>
</gene>
<evidence type="ECO:0000313" key="2">
    <source>
        <dbReference type="Proteomes" id="UP000768646"/>
    </source>
</evidence>
<reference evidence="1 2" key="1">
    <citation type="journal article" date="2021" name="Commun. Biol.">
        <title>Genomic insights into the host specific adaptation of the Pneumocystis genus.</title>
        <authorList>
            <person name="Cisse O.H."/>
            <person name="Ma L."/>
            <person name="Dekker J.P."/>
            <person name="Khil P.P."/>
            <person name="Youn J.-H."/>
            <person name="Brenchley J.M."/>
            <person name="Blair R."/>
            <person name="Pahar B."/>
            <person name="Chabe M."/>
            <person name="Van Rompay K.K.A."/>
            <person name="Keesler R."/>
            <person name="Sukura A."/>
            <person name="Hirsch V."/>
            <person name="Kutty G."/>
            <person name="Liu Y."/>
            <person name="Peng L."/>
            <person name="Chen J."/>
            <person name="Song J."/>
            <person name="Weissenbacher-Lang C."/>
            <person name="Xu J."/>
            <person name="Upham N.S."/>
            <person name="Stajich J.E."/>
            <person name="Cuomo C.A."/>
            <person name="Cushion M.T."/>
            <person name="Kovacs J.A."/>
        </authorList>
    </citation>
    <scope>NUCLEOTIDE SEQUENCE [LARGE SCALE GENOMIC DNA]</scope>
    <source>
        <strain evidence="1 2">RABM</strain>
    </source>
</reference>
<sequence>MECSENDLFQKESDAFIPQENMDYDDPVFFLKTIFPQQHLNDLQHILHKHENILEEAVDELLSNMDKKDDQDLLDGTSRTPKAKKRKKYKKIRNIPLYQWHKDNVSSEHVYCSDGCQSPVQDNAIPDIEWLSNLFEIPKKQILACYQGLASLQEYVYALLSSEYMIERMNQSFSMLEPNYMNNLDQLRKEFPFLEEYMYERVLLSVNNDLPKAKRIAALFFSASWTSPVHSAALKQYKSSLNVTTHTPNTLLPNMDGRASHTNTVSDGDDDDDTYSTYNLEECEANVSTFVFKRNHAFKEASKAYKKAKTHRAENTTPKSNYGHFEPEYAWPSHSKTPNPSAHLTPHPSHLYTLDLHGLVLGEAEWLVKKQLAQWWQHEQSRLPPRPLHVITGIGIHSKNHRPTLRPAILQLLAADGWAVDERAGRLVVLGRQP</sequence>
<evidence type="ECO:0000313" key="1">
    <source>
        <dbReference type="EMBL" id="KAG4305552.1"/>
    </source>
</evidence>
<comment type="caution">
    <text evidence="1">The sequence shown here is derived from an EMBL/GenBank/DDBJ whole genome shotgun (WGS) entry which is preliminary data.</text>
</comment>
<protein>
    <submittedName>
        <fullName evidence="1">Uncharacterized protein</fullName>
    </submittedName>
</protein>
<name>A0ACB7CCS4_9ASCO</name>
<keyword evidence="2" id="KW-1185">Reference proteome</keyword>
<dbReference type="Proteomes" id="UP000768646">
    <property type="component" value="Unassembled WGS sequence"/>
</dbReference>
<proteinExistence type="predicted"/>
<organism evidence="1 2">
    <name type="scientific">Pneumocystis oryctolagi</name>
    <dbReference type="NCBI Taxonomy" id="42067"/>
    <lineage>
        <taxon>Eukaryota</taxon>
        <taxon>Fungi</taxon>
        <taxon>Dikarya</taxon>
        <taxon>Ascomycota</taxon>
        <taxon>Taphrinomycotina</taxon>
        <taxon>Pneumocystomycetes</taxon>
        <taxon>Pneumocystaceae</taxon>
        <taxon>Pneumocystis</taxon>
    </lineage>
</organism>